<feature type="transmembrane region" description="Helical" evidence="7">
    <location>
        <begin position="184"/>
        <end position="202"/>
    </location>
</feature>
<evidence type="ECO:0000256" key="1">
    <source>
        <dbReference type="ARBA" id="ARBA00004141"/>
    </source>
</evidence>
<evidence type="ECO:0000256" key="5">
    <source>
        <dbReference type="ARBA" id="ARBA00022989"/>
    </source>
</evidence>
<dbReference type="Pfam" id="PF01694">
    <property type="entry name" value="Rhomboid"/>
    <property type="match status" value="1"/>
</dbReference>
<evidence type="ECO:0000256" key="2">
    <source>
        <dbReference type="ARBA" id="ARBA00009045"/>
    </source>
</evidence>
<feature type="transmembrane region" description="Helical" evidence="7">
    <location>
        <begin position="128"/>
        <end position="146"/>
    </location>
</feature>
<dbReference type="InterPro" id="IPR022764">
    <property type="entry name" value="Peptidase_S54_rhomboid_dom"/>
</dbReference>
<keyword evidence="3 7" id="KW-0812">Transmembrane</keyword>
<name>A0A1G5K7Z6_9FLAO</name>
<keyword evidence="4" id="KW-0378">Hydrolase</keyword>
<proteinExistence type="inferred from homology"/>
<dbReference type="OrthoDB" id="680602at2"/>
<evidence type="ECO:0000313" key="11">
    <source>
        <dbReference type="Proteomes" id="UP000199354"/>
    </source>
</evidence>
<feature type="transmembrane region" description="Helical" evidence="7">
    <location>
        <begin position="20"/>
        <end position="40"/>
    </location>
</feature>
<dbReference type="InterPro" id="IPR035952">
    <property type="entry name" value="Rhomboid-like_sf"/>
</dbReference>
<comment type="similarity">
    <text evidence="2">Belongs to the peptidase S54 family.</text>
</comment>
<feature type="transmembrane region" description="Helical" evidence="7">
    <location>
        <begin position="158"/>
        <end position="178"/>
    </location>
</feature>
<dbReference type="Gene3D" id="1.20.1540.10">
    <property type="entry name" value="Rhomboid-like"/>
    <property type="match status" value="1"/>
</dbReference>
<dbReference type="AlphaFoldDB" id="A0A1G5K7Z6"/>
<feature type="transmembrane region" description="Helical" evidence="7">
    <location>
        <begin position="104"/>
        <end position="122"/>
    </location>
</feature>
<organism evidence="10 11">
    <name type="scientific">Flavobacterium caeni</name>
    <dbReference type="NCBI Taxonomy" id="490189"/>
    <lineage>
        <taxon>Bacteria</taxon>
        <taxon>Pseudomonadati</taxon>
        <taxon>Bacteroidota</taxon>
        <taxon>Flavobacteriia</taxon>
        <taxon>Flavobacteriales</taxon>
        <taxon>Flavobacteriaceae</taxon>
        <taxon>Flavobacterium</taxon>
    </lineage>
</organism>
<evidence type="ECO:0000256" key="3">
    <source>
        <dbReference type="ARBA" id="ARBA00022692"/>
    </source>
</evidence>
<dbReference type="GO" id="GO:0016020">
    <property type="term" value="C:membrane"/>
    <property type="evidence" value="ECO:0007669"/>
    <property type="project" value="UniProtKB-SubCell"/>
</dbReference>
<dbReference type="EMBL" id="FMVF01000022">
    <property type="protein sequence ID" value="SCY96743.1"/>
    <property type="molecule type" value="Genomic_DNA"/>
</dbReference>
<gene>
    <name evidence="10" type="ORF">SAMN02927903_03141</name>
</gene>
<keyword evidence="11" id="KW-1185">Reference proteome</keyword>
<keyword evidence="10" id="KW-0645">Protease</keyword>
<accession>A0A1G5K7Z6</accession>
<evidence type="ECO:0000259" key="8">
    <source>
        <dbReference type="Pfam" id="PF01694"/>
    </source>
</evidence>
<keyword evidence="6 7" id="KW-0472">Membrane</keyword>
<feature type="transmembrane region" description="Helical" evidence="7">
    <location>
        <begin position="73"/>
        <end position="92"/>
    </location>
</feature>
<evidence type="ECO:0000256" key="6">
    <source>
        <dbReference type="ARBA" id="ARBA00023136"/>
    </source>
</evidence>
<dbReference type="PANTHER" id="PTHR43731">
    <property type="entry name" value="RHOMBOID PROTEASE"/>
    <property type="match status" value="1"/>
</dbReference>
<evidence type="ECO:0000313" key="10">
    <source>
        <dbReference type="EMBL" id="SCY96743.1"/>
    </source>
</evidence>
<evidence type="ECO:0000256" key="4">
    <source>
        <dbReference type="ARBA" id="ARBA00022801"/>
    </source>
</evidence>
<protein>
    <submittedName>
        <fullName evidence="10">Membrane associated serine protease, rhomboid family</fullName>
    </submittedName>
</protein>
<dbReference type="Pfam" id="PF20216">
    <property type="entry name" value="DUF6576"/>
    <property type="match status" value="1"/>
</dbReference>
<dbReference type="InterPro" id="IPR050925">
    <property type="entry name" value="Rhomboid_protease_S54"/>
</dbReference>
<dbReference type="STRING" id="490189.SAMN02927903_03141"/>
<keyword evidence="5 7" id="KW-1133">Transmembrane helix</keyword>
<dbReference type="GO" id="GO:0006508">
    <property type="term" value="P:proteolysis"/>
    <property type="evidence" value="ECO:0007669"/>
    <property type="project" value="UniProtKB-KW"/>
</dbReference>
<dbReference type="SUPFAM" id="SSF144091">
    <property type="entry name" value="Rhomboid-like"/>
    <property type="match status" value="1"/>
</dbReference>
<evidence type="ECO:0000256" key="7">
    <source>
        <dbReference type="SAM" id="Phobius"/>
    </source>
</evidence>
<reference evidence="10 11" key="1">
    <citation type="submission" date="2016-10" db="EMBL/GenBank/DDBJ databases">
        <authorList>
            <person name="de Groot N.N."/>
        </authorList>
    </citation>
    <scope>NUCLEOTIDE SEQUENCE [LARGE SCALE GENOMIC DNA]</scope>
    <source>
        <strain evidence="10 11">CGMCC 1.7031</strain>
    </source>
</reference>
<comment type="subcellular location">
    <subcellularLocation>
        <location evidence="1">Membrane</location>
        <topology evidence="1">Multi-pass membrane protein</topology>
    </subcellularLocation>
</comment>
<evidence type="ECO:0000259" key="9">
    <source>
        <dbReference type="Pfam" id="PF20216"/>
    </source>
</evidence>
<dbReference type="InterPro" id="IPR046483">
    <property type="entry name" value="DUF6576"/>
</dbReference>
<dbReference type="PANTHER" id="PTHR43731:SF14">
    <property type="entry name" value="PRESENILIN-ASSOCIATED RHOMBOID-LIKE PROTEIN, MITOCHONDRIAL"/>
    <property type="match status" value="1"/>
</dbReference>
<feature type="domain" description="DUF6576" evidence="9">
    <location>
        <begin position="250"/>
        <end position="280"/>
    </location>
</feature>
<feature type="domain" description="Peptidase S54 rhomboid" evidence="8">
    <location>
        <begin position="60"/>
        <end position="203"/>
    </location>
</feature>
<dbReference type="GO" id="GO:0004252">
    <property type="term" value="F:serine-type endopeptidase activity"/>
    <property type="evidence" value="ECO:0007669"/>
    <property type="project" value="InterPro"/>
</dbReference>
<dbReference type="Proteomes" id="UP000199354">
    <property type="component" value="Unassembled WGS sequence"/>
</dbReference>
<sequence>MKVWDELKVHYKMGGFEQKLIYWNVGVFLLSLVCLDFRTMKFDFPDWLVLSSNGRYVLTHPWTLLTYQFLHNGFFHLLFNMIVLNFTGRIFLTYFTQRQLLGTYLLGGIFAGLVFMTVYALMARDGAVIGASGAIMAILFATTTYAPQMTIRLLLIGYVKLWHFTGVVVLLDLLYLMAENTGGHIAHLAGALFGFVYVKLLLQGIDLSKAVSFIFDGLANLGGQKKTPFKKVHRNPVRQAGKTSSKIVTKDKTQQQIDDILDKISKSGYDSLTAAEKEFLFKAGKE</sequence>
<dbReference type="RefSeq" id="WP_091146641.1">
    <property type="nucleotide sequence ID" value="NZ_FMVF01000022.1"/>
</dbReference>